<dbReference type="InterPro" id="IPR003141">
    <property type="entry name" value="Pol/His_phosphatase_N"/>
</dbReference>
<comment type="caution">
    <text evidence="2">The sequence shown here is derived from an EMBL/GenBank/DDBJ whole genome shotgun (WGS) entry which is preliminary data.</text>
</comment>
<keyword evidence="3" id="KW-1185">Reference proteome</keyword>
<dbReference type="InterPro" id="IPR004013">
    <property type="entry name" value="PHP_dom"/>
</dbReference>
<organism evidence="2 3">
    <name type="scientific">Anaeromassilibacillus senegalensis</name>
    <dbReference type="NCBI Taxonomy" id="1673717"/>
    <lineage>
        <taxon>Bacteria</taxon>
        <taxon>Bacillati</taxon>
        <taxon>Bacillota</taxon>
        <taxon>Clostridia</taxon>
        <taxon>Eubacteriales</taxon>
        <taxon>Acutalibacteraceae</taxon>
        <taxon>Anaeromassilibacillus</taxon>
    </lineage>
</organism>
<dbReference type="SMART" id="SM00481">
    <property type="entry name" value="POLIIIAc"/>
    <property type="match status" value="1"/>
</dbReference>
<reference evidence="2 3" key="1">
    <citation type="submission" date="2020-12" db="EMBL/GenBank/DDBJ databases">
        <title>Whole genome sequences of gut porcine anaerobes.</title>
        <authorList>
            <person name="Kubasova T."/>
            <person name="Jahodarova E."/>
            <person name="Rychlik I."/>
        </authorList>
    </citation>
    <scope>NUCLEOTIDE SEQUENCE [LARGE SCALE GENOMIC DNA]</scope>
    <source>
        <strain evidence="2 3">An867</strain>
    </source>
</reference>
<dbReference type="Pfam" id="PF02811">
    <property type="entry name" value="PHP"/>
    <property type="match status" value="1"/>
</dbReference>
<dbReference type="CDD" id="cd07437">
    <property type="entry name" value="PHP_HisPPase_Ycdx_like"/>
    <property type="match status" value="1"/>
</dbReference>
<name>A0ABS9CPL9_9FIRM</name>
<dbReference type="PANTHER" id="PTHR36928">
    <property type="entry name" value="PHOSPHATASE YCDX-RELATED"/>
    <property type="match status" value="1"/>
</dbReference>
<evidence type="ECO:0000313" key="2">
    <source>
        <dbReference type="EMBL" id="MCF2652127.1"/>
    </source>
</evidence>
<dbReference type="InterPro" id="IPR050243">
    <property type="entry name" value="PHP_phosphatase"/>
</dbReference>
<evidence type="ECO:0000259" key="1">
    <source>
        <dbReference type="SMART" id="SM00481"/>
    </source>
</evidence>
<gene>
    <name evidence="2" type="ORF">JQM67_05900</name>
</gene>
<sequence length="258" mass="28796">MYNIIADLHTHTLASTHAYSTVQEMVNSAREKGLAALAVTDHARAMPGSPGPWFFTSLREIPLLYRGVLLLAGMETNVLDLNGTLDINDDELNKLDWVVASIHNLGLEGLKNPTVEKCTQLWLNIAHDPGVNVIGHSGSPEFKYDYETVIPEFGRCHKLVEINSHSFDVRAANIPNCREIALCCKKHGVPILVSSDAHFETGIKDHASALRMLEEIDFPEELIVNADLNRLIDYLCAHTRVLRNRKNAEEILRSLRNA</sequence>
<proteinExistence type="predicted"/>
<dbReference type="Proteomes" id="UP001299220">
    <property type="component" value="Unassembled WGS sequence"/>
</dbReference>
<protein>
    <submittedName>
        <fullName evidence="2">Phosphatase</fullName>
    </submittedName>
</protein>
<dbReference type="EMBL" id="JAFBIT010000001">
    <property type="protein sequence ID" value="MCF2652127.1"/>
    <property type="molecule type" value="Genomic_DNA"/>
</dbReference>
<dbReference type="SUPFAM" id="SSF89550">
    <property type="entry name" value="PHP domain-like"/>
    <property type="match status" value="1"/>
</dbReference>
<evidence type="ECO:0000313" key="3">
    <source>
        <dbReference type="Proteomes" id="UP001299220"/>
    </source>
</evidence>
<dbReference type="RefSeq" id="WP_235323147.1">
    <property type="nucleotide sequence ID" value="NZ_JAFBIT010000001.1"/>
</dbReference>
<feature type="domain" description="Polymerase/histidinol phosphatase N-terminal" evidence="1">
    <location>
        <begin position="6"/>
        <end position="80"/>
    </location>
</feature>
<dbReference type="InterPro" id="IPR016195">
    <property type="entry name" value="Pol/histidinol_Pase-like"/>
</dbReference>
<dbReference type="PANTHER" id="PTHR36928:SF1">
    <property type="entry name" value="PHOSPHATASE YCDX-RELATED"/>
    <property type="match status" value="1"/>
</dbReference>
<dbReference type="Gene3D" id="3.20.20.140">
    <property type="entry name" value="Metal-dependent hydrolases"/>
    <property type="match status" value="1"/>
</dbReference>
<accession>A0ABS9CPL9</accession>